<sequence length="113" mass="12764">MLSGATNQDPKGKRPLLCNTAWPLLDVEERIWANCKNLHKCCYKVSLRKGILFPPFGHSPQSVLSFKELYMIFGFIPIPPGVSKERTTNTGKISSRIICLSRDLWTWGGMDPL</sequence>
<organism evidence="1 2">
    <name type="scientific">Xenoophorus captivus</name>
    <dbReference type="NCBI Taxonomy" id="1517983"/>
    <lineage>
        <taxon>Eukaryota</taxon>
        <taxon>Metazoa</taxon>
        <taxon>Chordata</taxon>
        <taxon>Craniata</taxon>
        <taxon>Vertebrata</taxon>
        <taxon>Euteleostomi</taxon>
        <taxon>Actinopterygii</taxon>
        <taxon>Neopterygii</taxon>
        <taxon>Teleostei</taxon>
        <taxon>Neoteleostei</taxon>
        <taxon>Acanthomorphata</taxon>
        <taxon>Ovalentaria</taxon>
        <taxon>Atherinomorphae</taxon>
        <taxon>Cyprinodontiformes</taxon>
        <taxon>Goodeidae</taxon>
        <taxon>Xenoophorus</taxon>
    </lineage>
</organism>
<gene>
    <name evidence="1" type="ORF">XENOCAPTIV_003406</name>
</gene>
<evidence type="ECO:0000313" key="1">
    <source>
        <dbReference type="EMBL" id="MEQ2191850.1"/>
    </source>
</evidence>
<evidence type="ECO:0000313" key="2">
    <source>
        <dbReference type="Proteomes" id="UP001434883"/>
    </source>
</evidence>
<protein>
    <submittedName>
        <fullName evidence="1">Uncharacterized protein</fullName>
    </submittedName>
</protein>
<accession>A0ABV0Q7R9</accession>
<keyword evidence="2" id="KW-1185">Reference proteome</keyword>
<name>A0ABV0Q7R9_9TELE</name>
<reference evidence="1 2" key="1">
    <citation type="submission" date="2021-06" db="EMBL/GenBank/DDBJ databases">
        <authorList>
            <person name="Palmer J.M."/>
        </authorList>
    </citation>
    <scope>NUCLEOTIDE SEQUENCE [LARGE SCALE GENOMIC DNA]</scope>
    <source>
        <strain evidence="1 2">XC_2019</strain>
        <tissue evidence="1">Muscle</tissue>
    </source>
</reference>
<dbReference type="Proteomes" id="UP001434883">
    <property type="component" value="Unassembled WGS sequence"/>
</dbReference>
<dbReference type="EMBL" id="JAHRIN010001348">
    <property type="protein sequence ID" value="MEQ2191850.1"/>
    <property type="molecule type" value="Genomic_DNA"/>
</dbReference>
<comment type="caution">
    <text evidence="1">The sequence shown here is derived from an EMBL/GenBank/DDBJ whole genome shotgun (WGS) entry which is preliminary data.</text>
</comment>
<proteinExistence type="predicted"/>